<dbReference type="InterPro" id="IPR036188">
    <property type="entry name" value="FAD/NAD-bd_sf"/>
</dbReference>
<evidence type="ECO:0000313" key="7">
    <source>
        <dbReference type="EMBL" id="MDQ0288298.1"/>
    </source>
</evidence>
<dbReference type="PANTHER" id="PTHR43498:SF1">
    <property type="entry name" value="COB--COM HETERODISULFIDE REDUCTASE IRON-SULFUR SUBUNIT A"/>
    <property type="match status" value="1"/>
</dbReference>
<keyword evidence="5" id="KW-0411">Iron-sulfur</keyword>
<keyword evidence="3" id="KW-0560">Oxidoreductase</keyword>
<dbReference type="Proteomes" id="UP001238163">
    <property type="component" value="Unassembled WGS sequence"/>
</dbReference>
<dbReference type="EMBL" id="JAUSVL010000001">
    <property type="protein sequence ID" value="MDQ0288298.1"/>
    <property type="molecule type" value="Genomic_DNA"/>
</dbReference>
<organism evidence="7 8">
    <name type="scientific">Oligosphaera ethanolica</name>
    <dbReference type="NCBI Taxonomy" id="760260"/>
    <lineage>
        <taxon>Bacteria</taxon>
        <taxon>Pseudomonadati</taxon>
        <taxon>Lentisphaerota</taxon>
        <taxon>Oligosphaeria</taxon>
        <taxon>Oligosphaerales</taxon>
        <taxon>Oligosphaeraceae</taxon>
        <taxon>Oligosphaera</taxon>
    </lineage>
</organism>
<dbReference type="GO" id="GO:0046872">
    <property type="term" value="F:metal ion binding"/>
    <property type="evidence" value="ECO:0007669"/>
    <property type="project" value="UniProtKB-KW"/>
</dbReference>
<keyword evidence="6" id="KW-0812">Transmembrane</keyword>
<sequence length="422" mass="45639">METLAFTETIPVRGSYDVIVAGGGVAGVAAALAARRSGKSVLLVEKTVLLGGLATIGLINYFVPMCNGRGTKIIYGMADELLELSIKYGYDSIPKEWREGEPGQGKTNVRYVTRYSPYIFALAMTDLLAREGITMLFDCIVANVVMDGTHCRGLIMESKSGREFYGAGMVVDTTGDADVLYRAGVPTVQGHNYFTYVGKTVTLESCKAAVEAQNIQKAFGGCSGGGANLYGGNHPEGMPFFTGTTVESVNDYLIKNQLLLFSKLKDQSRISRDVAMLPTMAQFRTTRRIDGDYTLTVADQYRHFDDSVGAICDFEQRDFLYEVPYRVLIRKNYDNIITAGRSASGDGYGWDLLRVIPPAILTGQAAGLAAAMALDGKQAISDICVPTLQQQMAASKVMIHFDDALIPQPGTDSSVADNNGHI</sequence>
<keyword evidence="8" id="KW-1185">Reference proteome</keyword>
<keyword evidence="4" id="KW-0408">Iron</keyword>
<keyword evidence="6" id="KW-1133">Transmembrane helix</keyword>
<evidence type="ECO:0000313" key="8">
    <source>
        <dbReference type="Proteomes" id="UP001238163"/>
    </source>
</evidence>
<evidence type="ECO:0000256" key="1">
    <source>
        <dbReference type="ARBA" id="ARBA00022485"/>
    </source>
</evidence>
<evidence type="ECO:0000256" key="5">
    <source>
        <dbReference type="ARBA" id="ARBA00023014"/>
    </source>
</evidence>
<feature type="transmembrane region" description="Helical" evidence="6">
    <location>
        <begin position="15"/>
        <end position="34"/>
    </location>
</feature>
<dbReference type="AlphaFoldDB" id="A0AAE4AMW2"/>
<evidence type="ECO:0000256" key="3">
    <source>
        <dbReference type="ARBA" id="ARBA00023002"/>
    </source>
</evidence>
<keyword evidence="1" id="KW-0004">4Fe-4S</keyword>
<name>A0AAE4AMW2_9BACT</name>
<dbReference type="Gene3D" id="3.50.50.60">
    <property type="entry name" value="FAD/NAD(P)-binding domain"/>
    <property type="match status" value="1"/>
</dbReference>
<gene>
    <name evidence="7" type="ORF">J3R75_000405</name>
</gene>
<proteinExistence type="predicted"/>
<keyword evidence="2" id="KW-0479">Metal-binding</keyword>
<dbReference type="SUPFAM" id="SSF51905">
    <property type="entry name" value="FAD/NAD(P)-binding domain"/>
    <property type="match status" value="1"/>
</dbReference>
<reference evidence="7" key="1">
    <citation type="submission" date="2023-07" db="EMBL/GenBank/DDBJ databases">
        <title>Genomic Encyclopedia of Type Strains, Phase IV (KMG-IV): sequencing the most valuable type-strain genomes for metagenomic binning, comparative biology and taxonomic classification.</title>
        <authorList>
            <person name="Goeker M."/>
        </authorList>
    </citation>
    <scope>NUCLEOTIDE SEQUENCE</scope>
    <source>
        <strain evidence="7">DSM 24202</strain>
    </source>
</reference>
<dbReference type="PANTHER" id="PTHR43498">
    <property type="entry name" value="FERREDOXIN:COB-COM HETERODISULFIDE REDUCTASE SUBUNIT A"/>
    <property type="match status" value="1"/>
</dbReference>
<dbReference type="GO" id="GO:0016491">
    <property type="term" value="F:oxidoreductase activity"/>
    <property type="evidence" value="ECO:0007669"/>
    <property type="project" value="UniProtKB-KW"/>
</dbReference>
<accession>A0AAE4AMW2</accession>
<protein>
    <submittedName>
        <fullName evidence="7">Ribulose 1,5-bisphosphate synthetase/thiazole synthase</fullName>
    </submittedName>
</protein>
<comment type="caution">
    <text evidence="7">The sequence shown here is derived from an EMBL/GenBank/DDBJ whole genome shotgun (WGS) entry which is preliminary data.</text>
</comment>
<dbReference type="InterPro" id="IPR039650">
    <property type="entry name" value="HdrA-like"/>
</dbReference>
<dbReference type="GO" id="GO:0051539">
    <property type="term" value="F:4 iron, 4 sulfur cluster binding"/>
    <property type="evidence" value="ECO:0007669"/>
    <property type="project" value="UniProtKB-KW"/>
</dbReference>
<evidence type="ECO:0000256" key="4">
    <source>
        <dbReference type="ARBA" id="ARBA00023004"/>
    </source>
</evidence>
<evidence type="ECO:0000256" key="6">
    <source>
        <dbReference type="SAM" id="Phobius"/>
    </source>
</evidence>
<evidence type="ECO:0000256" key="2">
    <source>
        <dbReference type="ARBA" id="ARBA00022723"/>
    </source>
</evidence>
<feature type="transmembrane region" description="Helical" evidence="6">
    <location>
        <begin position="41"/>
        <end position="63"/>
    </location>
</feature>
<dbReference type="RefSeq" id="WP_307259619.1">
    <property type="nucleotide sequence ID" value="NZ_JAUSVL010000001.1"/>
</dbReference>
<dbReference type="Pfam" id="PF12831">
    <property type="entry name" value="FAD_oxidored"/>
    <property type="match status" value="2"/>
</dbReference>
<keyword evidence="6" id="KW-0472">Membrane</keyword>